<proteinExistence type="predicted"/>
<dbReference type="RefSeq" id="WP_299219472.1">
    <property type="nucleotide sequence ID" value="NZ_JBDGHN010000002.1"/>
</dbReference>
<dbReference type="GO" id="GO:0016491">
    <property type="term" value="F:oxidoreductase activity"/>
    <property type="evidence" value="ECO:0007669"/>
    <property type="project" value="UniProtKB-KW"/>
</dbReference>
<dbReference type="Proteomes" id="UP001461960">
    <property type="component" value="Unassembled WGS sequence"/>
</dbReference>
<protein>
    <submittedName>
        <fullName evidence="4">PQQ-dependent sugar dehydrogenase</fullName>
        <ecNumber evidence="4">1.1.5.-</ecNumber>
    </submittedName>
</protein>
<evidence type="ECO:0000313" key="5">
    <source>
        <dbReference type="Proteomes" id="UP001461960"/>
    </source>
</evidence>
<keyword evidence="4" id="KW-0560">Oxidoreductase</keyword>
<gene>
    <name evidence="4" type="ORF">AAIR29_07030</name>
</gene>
<keyword evidence="5" id="KW-1185">Reference proteome</keyword>
<evidence type="ECO:0000259" key="3">
    <source>
        <dbReference type="Pfam" id="PF07995"/>
    </source>
</evidence>
<evidence type="ECO:0000256" key="2">
    <source>
        <dbReference type="SAM" id="SignalP"/>
    </source>
</evidence>
<dbReference type="EMBL" id="JBDGHN010000002">
    <property type="protein sequence ID" value="MEN2751385.1"/>
    <property type="molecule type" value="Genomic_DNA"/>
</dbReference>
<dbReference type="EC" id="1.1.5.-" evidence="4"/>
<dbReference type="Gene3D" id="2.120.10.30">
    <property type="entry name" value="TolB, C-terminal domain"/>
    <property type="match status" value="1"/>
</dbReference>
<accession>A0ABU9X7K9</accession>
<dbReference type="InterPro" id="IPR011041">
    <property type="entry name" value="Quinoprot_gluc/sorb_DH_b-prop"/>
</dbReference>
<feature type="compositionally biased region" description="Polar residues" evidence="1">
    <location>
        <begin position="45"/>
        <end position="54"/>
    </location>
</feature>
<name>A0ABU9X7K9_9GAMM</name>
<feature type="region of interest" description="Disordered" evidence="1">
    <location>
        <begin position="27"/>
        <end position="54"/>
    </location>
</feature>
<dbReference type="PANTHER" id="PTHR19328:SF75">
    <property type="entry name" value="ALDOSE SUGAR DEHYDROGENASE YLII"/>
    <property type="match status" value="1"/>
</dbReference>
<dbReference type="PROSITE" id="PS51257">
    <property type="entry name" value="PROKAR_LIPOPROTEIN"/>
    <property type="match status" value="1"/>
</dbReference>
<dbReference type="InterPro" id="IPR012938">
    <property type="entry name" value="Glc/Sorbosone_DH"/>
</dbReference>
<organism evidence="4 5">
    <name type="scientific">Psychrobacter saeujeotis</name>
    <dbReference type="NCBI Taxonomy" id="3143436"/>
    <lineage>
        <taxon>Bacteria</taxon>
        <taxon>Pseudomonadati</taxon>
        <taxon>Pseudomonadota</taxon>
        <taxon>Gammaproteobacteria</taxon>
        <taxon>Moraxellales</taxon>
        <taxon>Moraxellaceae</taxon>
        <taxon>Psychrobacter</taxon>
    </lineage>
</organism>
<dbReference type="Pfam" id="PF07995">
    <property type="entry name" value="GSDH"/>
    <property type="match status" value="1"/>
</dbReference>
<reference evidence="4 5" key="1">
    <citation type="submission" date="2024-05" db="EMBL/GenBank/DDBJ databases">
        <authorList>
            <person name="Kim H.-Y."/>
            <person name="Kim E."/>
            <person name="Cai Y."/>
            <person name="Yang S.-M."/>
            <person name="Lee W."/>
        </authorList>
    </citation>
    <scope>NUCLEOTIDE SEQUENCE [LARGE SCALE GENOMIC DNA]</scope>
    <source>
        <strain evidence="4 5">FBL11</strain>
    </source>
</reference>
<keyword evidence="2" id="KW-0732">Signal</keyword>
<dbReference type="InterPro" id="IPR011042">
    <property type="entry name" value="6-blade_b-propeller_TolB-like"/>
</dbReference>
<dbReference type="PANTHER" id="PTHR19328">
    <property type="entry name" value="HEDGEHOG-INTERACTING PROTEIN"/>
    <property type="match status" value="1"/>
</dbReference>
<comment type="caution">
    <text evidence="4">The sequence shown here is derived from an EMBL/GenBank/DDBJ whole genome shotgun (WGS) entry which is preliminary data.</text>
</comment>
<evidence type="ECO:0000313" key="4">
    <source>
        <dbReference type="EMBL" id="MEN2751385.1"/>
    </source>
</evidence>
<evidence type="ECO:0000256" key="1">
    <source>
        <dbReference type="SAM" id="MobiDB-lite"/>
    </source>
</evidence>
<feature type="signal peptide" evidence="2">
    <location>
        <begin position="1"/>
        <end position="25"/>
    </location>
</feature>
<dbReference type="SUPFAM" id="SSF50952">
    <property type="entry name" value="Soluble quinoprotein glucose dehydrogenase"/>
    <property type="match status" value="1"/>
</dbReference>
<feature type="compositionally biased region" description="Low complexity" evidence="1">
    <location>
        <begin position="27"/>
        <end position="38"/>
    </location>
</feature>
<feature type="chain" id="PRO_5046907141" evidence="2">
    <location>
        <begin position="26"/>
        <end position="412"/>
    </location>
</feature>
<sequence>MTTITKRINVPLSIVALLFSASACSNSTTLNTDTTPPTIKASDDAANSAQKSTNKPEFTTKEFATFNEPWAMAALPKTANDPLKLLVTQKTGELFIVDTQTSNKTQVDGVPSVAYGGQGGLGDIVLAPDFATSKMVYISYVEAGDGPDNNTFGAKVVKAKLVGLDTDSPSLQAITPIWQQTPKVKGQGHYSHRLLFSPDGQYLYISSGERQKKDPSQDMTVNLGKIIRLNADGSVPKDNPFAGNTGNIASQFWTIGHRNVLGMAFDESGRLWVNEMGPRGGDEFNLIKKGNNYGWPVVSNGRNYSGTDIPDHDTRPEFEPPKITWTPVISPSSMSIYSAGNQNNFPEWQGDALMSGLSSKALIVVDMKETGDASERYRYDMGARIRNVLTVDGEVWVLEDGDSGRLLQLLPK</sequence>
<feature type="domain" description="Glucose/Sorbosone dehydrogenase" evidence="3">
    <location>
        <begin position="66"/>
        <end position="407"/>
    </location>
</feature>